<sequence>MPPASCKAGTVERRGREGELTEKIRRIHADPSGIYGSPRVHAVLHHEDVAVDRKRVERLMREAELAGVSPAAKASPGATRRPPRMQAVVQS</sequence>
<feature type="compositionally biased region" description="Basic and acidic residues" evidence="1">
    <location>
        <begin position="10"/>
        <end position="25"/>
    </location>
</feature>
<feature type="domain" description="HTH-like" evidence="2">
    <location>
        <begin position="19"/>
        <end position="70"/>
    </location>
</feature>
<proteinExistence type="predicted"/>
<evidence type="ECO:0000259" key="2">
    <source>
        <dbReference type="Pfam" id="PF13276"/>
    </source>
</evidence>
<feature type="region of interest" description="Disordered" evidence="1">
    <location>
        <begin position="1"/>
        <end position="25"/>
    </location>
</feature>
<dbReference type="InterPro" id="IPR025948">
    <property type="entry name" value="HTH-like_dom"/>
</dbReference>
<evidence type="ECO:0000256" key="1">
    <source>
        <dbReference type="SAM" id="MobiDB-lite"/>
    </source>
</evidence>
<reference evidence="3" key="1">
    <citation type="submission" date="2021-10" db="EMBL/GenBank/DDBJ databases">
        <title>Streptomyces nigrumlapis sp.nov.,an antimicrobial producing actinobacterium isolated from Black Gobi rocks.</title>
        <authorList>
            <person name="Wen Y."/>
            <person name="Zhang W."/>
            <person name="Liu X.G."/>
        </authorList>
    </citation>
    <scope>NUCLEOTIDE SEQUENCE</scope>
    <source>
        <strain evidence="3">ST13-2-2</strain>
    </source>
</reference>
<dbReference type="EMBL" id="CP086322">
    <property type="protein sequence ID" value="UQA97934.1"/>
    <property type="molecule type" value="Genomic_DNA"/>
</dbReference>
<organism evidence="3 4">
    <name type="scientific">Streptomyces halobius</name>
    <dbReference type="NCBI Taxonomy" id="2879846"/>
    <lineage>
        <taxon>Bacteria</taxon>
        <taxon>Bacillati</taxon>
        <taxon>Actinomycetota</taxon>
        <taxon>Actinomycetes</taxon>
        <taxon>Kitasatosporales</taxon>
        <taxon>Streptomycetaceae</taxon>
        <taxon>Streptomyces</taxon>
    </lineage>
</organism>
<keyword evidence="4" id="KW-1185">Reference proteome</keyword>
<dbReference type="Proteomes" id="UP000830115">
    <property type="component" value="Chromosome"/>
</dbReference>
<evidence type="ECO:0000313" key="4">
    <source>
        <dbReference type="Proteomes" id="UP000830115"/>
    </source>
</evidence>
<evidence type="ECO:0000313" key="3">
    <source>
        <dbReference type="EMBL" id="UQA97934.1"/>
    </source>
</evidence>
<feature type="region of interest" description="Disordered" evidence="1">
    <location>
        <begin position="65"/>
        <end position="91"/>
    </location>
</feature>
<accession>A0ABY4MML0</accession>
<protein>
    <submittedName>
        <fullName evidence="3">IS3 family transposase</fullName>
    </submittedName>
</protein>
<name>A0ABY4MML0_9ACTN</name>
<dbReference type="Pfam" id="PF13276">
    <property type="entry name" value="HTH_21"/>
    <property type="match status" value="1"/>
</dbReference>
<gene>
    <name evidence="3" type="ORF">K9S39_25755</name>
</gene>
<dbReference type="RefSeq" id="WP_406708160.1">
    <property type="nucleotide sequence ID" value="NZ_CP086322.1"/>
</dbReference>